<proteinExistence type="predicted"/>
<organism evidence="2 3">
    <name type="scientific">Ditylenchus dipsaci</name>
    <dbReference type="NCBI Taxonomy" id="166011"/>
    <lineage>
        <taxon>Eukaryota</taxon>
        <taxon>Metazoa</taxon>
        <taxon>Ecdysozoa</taxon>
        <taxon>Nematoda</taxon>
        <taxon>Chromadorea</taxon>
        <taxon>Rhabditida</taxon>
        <taxon>Tylenchina</taxon>
        <taxon>Tylenchomorpha</taxon>
        <taxon>Sphaerularioidea</taxon>
        <taxon>Anguinidae</taxon>
        <taxon>Anguininae</taxon>
        <taxon>Ditylenchus</taxon>
    </lineage>
</organism>
<evidence type="ECO:0000256" key="1">
    <source>
        <dbReference type="SAM" id="Phobius"/>
    </source>
</evidence>
<dbReference type="AlphaFoldDB" id="A0A915E7A6"/>
<keyword evidence="1" id="KW-0472">Membrane</keyword>
<reference evidence="3" key="1">
    <citation type="submission" date="2022-11" db="UniProtKB">
        <authorList>
            <consortium name="WormBaseParasite"/>
        </authorList>
    </citation>
    <scope>IDENTIFICATION</scope>
</reference>
<dbReference type="WBParaSite" id="jg3597">
    <property type="protein sequence ID" value="jg3597"/>
    <property type="gene ID" value="jg3597"/>
</dbReference>
<keyword evidence="2" id="KW-1185">Reference proteome</keyword>
<keyword evidence="1" id="KW-0812">Transmembrane</keyword>
<dbReference type="Proteomes" id="UP000887574">
    <property type="component" value="Unplaced"/>
</dbReference>
<feature type="transmembrane region" description="Helical" evidence="1">
    <location>
        <begin position="36"/>
        <end position="55"/>
    </location>
</feature>
<evidence type="ECO:0000313" key="2">
    <source>
        <dbReference type="Proteomes" id="UP000887574"/>
    </source>
</evidence>
<keyword evidence="1" id="KW-1133">Transmembrane helix</keyword>
<sequence>MFVSPDKLANNFNQQKFLLRTGLRYSPYQYFKAHVWIKYTDFVLFLYGVSIKLMLKTKSKLVSFHF</sequence>
<accession>A0A915E7A6</accession>
<protein>
    <submittedName>
        <fullName evidence="3">Uncharacterized protein</fullName>
    </submittedName>
</protein>
<name>A0A915E7A6_9BILA</name>
<evidence type="ECO:0000313" key="3">
    <source>
        <dbReference type="WBParaSite" id="jg3597"/>
    </source>
</evidence>